<dbReference type="RefSeq" id="WP_161098764.1">
    <property type="nucleotide sequence ID" value="NZ_WWCW01000093.1"/>
</dbReference>
<dbReference type="PANTHER" id="PTHR43737">
    <property type="entry name" value="BLL7424 PROTEIN"/>
    <property type="match status" value="1"/>
</dbReference>
<dbReference type="EMBL" id="WWCW01000093">
    <property type="protein sequence ID" value="MYM89910.1"/>
    <property type="molecule type" value="Genomic_DNA"/>
</dbReference>
<dbReference type="Pfam" id="PF07394">
    <property type="entry name" value="DUF1501"/>
    <property type="match status" value="1"/>
</dbReference>
<dbReference type="InterPro" id="IPR010869">
    <property type="entry name" value="DUF1501"/>
</dbReference>
<name>A0A845G8J2_9BURK</name>
<gene>
    <name evidence="1" type="ORF">GTP91_22400</name>
</gene>
<reference evidence="1 2" key="1">
    <citation type="submission" date="2020-01" db="EMBL/GenBank/DDBJ databases">
        <title>Novel species isolated from a subtropical stream in China.</title>
        <authorList>
            <person name="Lu H."/>
        </authorList>
    </citation>
    <scope>NUCLEOTIDE SEQUENCE [LARGE SCALE GENOMIC DNA]</scope>
    <source>
        <strain evidence="1 2">FT82W</strain>
    </source>
</reference>
<proteinExistence type="predicted"/>
<dbReference type="AlphaFoldDB" id="A0A845G8J2"/>
<comment type="caution">
    <text evidence="1">The sequence shown here is derived from an EMBL/GenBank/DDBJ whole genome shotgun (WGS) entry which is preliminary data.</text>
</comment>
<organism evidence="1 2">
    <name type="scientific">Duganella vulcania</name>
    <dbReference type="NCBI Taxonomy" id="2692166"/>
    <lineage>
        <taxon>Bacteria</taxon>
        <taxon>Pseudomonadati</taxon>
        <taxon>Pseudomonadota</taxon>
        <taxon>Betaproteobacteria</taxon>
        <taxon>Burkholderiales</taxon>
        <taxon>Oxalobacteraceae</taxon>
        <taxon>Telluria group</taxon>
        <taxon>Duganella</taxon>
    </lineage>
</organism>
<accession>A0A845G8J2</accession>
<dbReference type="PANTHER" id="PTHR43737:SF1">
    <property type="entry name" value="DUF1501 DOMAIN-CONTAINING PROTEIN"/>
    <property type="match status" value="1"/>
</dbReference>
<dbReference type="Proteomes" id="UP000470302">
    <property type="component" value="Unassembled WGS sequence"/>
</dbReference>
<evidence type="ECO:0000313" key="1">
    <source>
        <dbReference type="EMBL" id="MYM89910.1"/>
    </source>
</evidence>
<sequence length="423" mass="44180">MQRRDFLNALAAGAGLTIPLGRHAWAATAATPNTDATGRKLIVVMLRGAVDGLNVVAPVADANYARLRPTIALGRPGEDNGALNLDGYFGLHPALAPLLPLWEQKKLAFIHASGSPDATRSHFDAQDYMESATPGVKSTADGWMNRLVATLPGTTTPTRALSIGPTMPRILSGHAAAVNLANGAAGTKANVLDRPAVGKAFDQLYADNARFGAAYQQGQDAHREVMDAAAGKMAGGGMGGAMSAEMQAANGGAPLPNGFPDDAARLAALMRNDPHIQLAFVALGGWDTHASQGAARGQLANRLQPLGQGLAVLAQRLGPLFEQTTIVVMSEFGRTARENGNGGTDHGHGNAMWVLGGGVKGGKVLGDWRGVGDAELNEGRDLPVTTDFRTVLATIAERHLRLDDKQLVQVFPSMPRAGRLDLV</sequence>
<evidence type="ECO:0000313" key="2">
    <source>
        <dbReference type="Proteomes" id="UP000470302"/>
    </source>
</evidence>
<protein>
    <submittedName>
        <fullName evidence="1">DUF1501 domain-containing protein</fullName>
    </submittedName>
</protein>